<keyword evidence="2" id="KW-1185">Reference proteome</keyword>
<gene>
    <name evidence="1" type="ORF">NCTC12993_05227</name>
</gene>
<name>A0A485BRM7_KLUCR</name>
<evidence type="ECO:0000313" key="1">
    <source>
        <dbReference type="EMBL" id="VFS75003.1"/>
    </source>
</evidence>
<organism evidence="1 2">
    <name type="scientific">Kluyvera cryocrescens</name>
    <name type="common">Kluyvera citrophila</name>
    <dbReference type="NCBI Taxonomy" id="580"/>
    <lineage>
        <taxon>Bacteria</taxon>
        <taxon>Pseudomonadati</taxon>
        <taxon>Pseudomonadota</taxon>
        <taxon>Gammaproteobacteria</taxon>
        <taxon>Enterobacterales</taxon>
        <taxon>Enterobacteriaceae</taxon>
        <taxon>Kluyvera</taxon>
    </lineage>
</organism>
<proteinExistence type="predicted"/>
<dbReference type="AlphaFoldDB" id="A0A485BRM7"/>
<reference evidence="1 2" key="1">
    <citation type="submission" date="2019-03" db="EMBL/GenBank/DDBJ databases">
        <authorList>
            <consortium name="Pathogen Informatics"/>
        </authorList>
    </citation>
    <scope>NUCLEOTIDE SEQUENCE [LARGE SCALE GENOMIC DNA]</scope>
    <source>
        <strain evidence="1 2">NCTC12993</strain>
    </source>
</reference>
<accession>A0A485BRM7</accession>
<sequence>MPFYYNHKLKSGGTPFAFHFGALYPFGFGKGWGEFRYGEPQLAHSQVAN</sequence>
<evidence type="ECO:0000313" key="2">
    <source>
        <dbReference type="Proteomes" id="UP000401081"/>
    </source>
</evidence>
<protein>
    <submittedName>
        <fullName evidence="1">Uncharacterized protein</fullName>
    </submittedName>
</protein>
<dbReference type="EMBL" id="CAADJD010000022">
    <property type="protein sequence ID" value="VFS75003.1"/>
    <property type="molecule type" value="Genomic_DNA"/>
</dbReference>
<dbReference type="Proteomes" id="UP000401081">
    <property type="component" value="Unassembled WGS sequence"/>
</dbReference>